<feature type="non-terminal residue" evidence="1">
    <location>
        <position position="60"/>
    </location>
</feature>
<reference evidence="1 2" key="1">
    <citation type="submission" date="2023-08" db="EMBL/GenBank/DDBJ databases">
        <authorList>
            <person name="Park J.-S."/>
        </authorList>
    </citation>
    <scope>NUCLEOTIDE SEQUENCE [LARGE SCALE GENOMIC DNA]</scope>
    <source>
        <strain evidence="1 2">2205BS29-5</strain>
    </source>
</reference>
<dbReference type="EMBL" id="JAVAMQ010000034">
    <property type="protein sequence ID" value="MDP5309101.1"/>
    <property type="molecule type" value="Genomic_DNA"/>
</dbReference>
<accession>A0ABT9JH43</accession>
<dbReference type="Proteomes" id="UP001224997">
    <property type="component" value="Unassembled WGS sequence"/>
</dbReference>
<name>A0ABT9JH43_9RHOB</name>
<proteinExistence type="predicted"/>
<evidence type="ECO:0000313" key="2">
    <source>
        <dbReference type="Proteomes" id="UP001224997"/>
    </source>
</evidence>
<dbReference type="RefSeq" id="WP_305964915.1">
    <property type="nucleotide sequence ID" value="NZ_JAVAMQ010000034.1"/>
</dbReference>
<protein>
    <submittedName>
        <fullName evidence="1">Uncharacterized protein</fullName>
    </submittedName>
</protein>
<gene>
    <name evidence="1" type="ORF">Q5Y72_18670</name>
</gene>
<keyword evidence="2" id="KW-1185">Reference proteome</keyword>
<organism evidence="1 2">
    <name type="scientific">Paracoccus spongiarum</name>
    <dbReference type="NCBI Taxonomy" id="3064387"/>
    <lineage>
        <taxon>Bacteria</taxon>
        <taxon>Pseudomonadati</taxon>
        <taxon>Pseudomonadota</taxon>
        <taxon>Alphaproteobacteria</taxon>
        <taxon>Rhodobacterales</taxon>
        <taxon>Paracoccaceae</taxon>
        <taxon>Paracoccus</taxon>
    </lineage>
</organism>
<evidence type="ECO:0000313" key="1">
    <source>
        <dbReference type="EMBL" id="MDP5309101.1"/>
    </source>
</evidence>
<sequence length="60" mass="6577">MYTIEIQTKNALTTLPPLTQTSIIAEVRLERNLAGAFSFLAPGGNGATHPHISRANQRMR</sequence>
<comment type="caution">
    <text evidence="1">The sequence shown here is derived from an EMBL/GenBank/DDBJ whole genome shotgun (WGS) entry which is preliminary data.</text>
</comment>